<dbReference type="EMBL" id="QGKL01000043">
    <property type="protein sequence ID" value="PWQ93180.1"/>
    <property type="molecule type" value="Genomic_DNA"/>
</dbReference>
<name>A0A317C9Y8_9GAMM</name>
<evidence type="ECO:0000313" key="2">
    <source>
        <dbReference type="Proteomes" id="UP000245506"/>
    </source>
</evidence>
<dbReference type="InterPro" id="IPR013468">
    <property type="entry name" value="CHP02647"/>
</dbReference>
<dbReference type="Proteomes" id="UP000245506">
    <property type="component" value="Unassembled WGS sequence"/>
</dbReference>
<keyword evidence="2" id="KW-1185">Reference proteome</keyword>
<dbReference type="RefSeq" id="WP_109826788.1">
    <property type="nucleotide sequence ID" value="NZ_QGKL01000043.1"/>
</dbReference>
<accession>A0A317C9Y8</accession>
<evidence type="ECO:0000313" key="1">
    <source>
        <dbReference type="EMBL" id="PWQ93180.1"/>
    </source>
</evidence>
<comment type="caution">
    <text evidence="1">The sequence shown here is derived from an EMBL/GenBank/DDBJ whole genome shotgun (WGS) entry which is preliminary data.</text>
</comment>
<dbReference type="OrthoDB" id="5600572at2"/>
<sequence length="77" mass="8392">MCSNEKLEEIKLLNEFNLESTASGIKVHSTEATETAVAAAARLFDKGFTDHVDGGYLTERGIEAANHAQKLMRLLAN</sequence>
<dbReference type="AlphaFoldDB" id="A0A317C9Y8"/>
<dbReference type="Pfam" id="PF18918">
    <property type="entry name" value="DUF5669"/>
    <property type="match status" value="1"/>
</dbReference>
<protein>
    <submittedName>
        <fullName evidence="1">TIGR02647 family protein</fullName>
    </submittedName>
</protein>
<dbReference type="NCBIfam" id="TIGR02647">
    <property type="entry name" value="DNA"/>
    <property type="match status" value="1"/>
</dbReference>
<reference evidence="1 2" key="1">
    <citation type="submission" date="2018-05" db="EMBL/GenBank/DDBJ databases">
        <title>Leucothrix arctica sp. nov., isolated from Arctic seawater.</title>
        <authorList>
            <person name="Choi A."/>
            <person name="Baek K."/>
        </authorList>
    </citation>
    <scope>NUCLEOTIDE SEQUENCE [LARGE SCALE GENOMIC DNA]</scope>
    <source>
        <strain evidence="1 2">IMCC9719</strain>
    </source>
</reference>
<gene>
    <name evidence="1" type="ORF">DKT75_21070</name>
</gene>
<organism evidence="1 2">
    <name type="scientific">Leucothrix arctica</name>
    <dbReference type="NCBI Taxonomy" id="1481894"/>
    <lineage>
        <taxon>Bacteria</taxon>
        <taxon>Pseudomonadati</taxon>
        <taxon>Pseudomonadota</taxon>
        <taxon>Gammaproteobacteria</taxon>
        <taxon>Thiotrichales</taxon>
        <taxon>Thiotrichaceae</taxon>
        <taxon>Leucothrix</taxon>
    </lineage>
</organism>
<proteinExistence type="predicted"/>